<dbReference type="OrthoDB" id="9795347at2"/>
<evidence type="ECO:0000256" key="4">
    <source>
        <dbReference type="ARBA" id="ARBA00022833"/>
    </source>
</evidence>
<keyword evidence="7" id="KW-1185">Reference proteome</keyword>
<dbReference type="CDD" id="cd01283">
    <property type="entry name" value="cytidine_deaminase"/>
    <property type="match status" value="1"/>
</dbReference>
<evidence type="ECO:0000313" key="7">
    <source>
        <dbReference type="Proteomes" id="UP000293874"/>
    </source>
</evidence>
<dbReference type="InterPro" id="IPR016192">
    <property type="entry name" value="APOBEC/CMP_deaminase_Zn-bd"/>
</dbReference>
<comment type="similarity">
    <text evidence="1">Belongs to the cytidine and deoxycytidylate deaminase family.</text>
</comment>
<dbReference type="GO" id="GO:0055086">
    <property type="term" value="P:nucleobase-containing small molecule metabolic process"/>
    <property type="evidence" value="ECO:0007669"/>
    <property type="project" value="UniProtKB-ARBA"/>
</dbReference>
<comment type="caution">
    <text evidence="6">The sequence shown here is derived from an EMBL/GenBank/DDBJ whole genome shotgun (WGS) entry which is preliminary data.</text>
</comment>
<proteinExistence type="inferred from homology"/>
<dbReference type="EMBL" id="SGXA01000001">
    <property type="protein sequence ID" value="RZS75612.1"/>
    <property type="molecule type" value="Genomic_DNA"/>
</dbReference>
<feature type="domain" description="CMP/dCMP-type deaminase" evidence="5">
    <location>
        <begin position="21"/>
        <end position="158"/>
    </location>
</feature>
<evidence type="ECO:0000259" key="5">
    <source>
        <dbReference type="PROSITE" id="PS51747"/>
    </source>
</evidence>
<name>A0A4Q7N3R1_9BACT</name>
<keyword evidence="2" id="KW-0479">Metal-binding</keyword>
<accession>A0A4Q7N3R1</accession>
<dbReference type="PROSITE" id="PS51747">
    <property type="entry name" value="CYT_DCMP_DEAMINASES_2"/>
    <property type="match status" value="1"/>
</dbReference>
<dbReference type="Gene3D" id="3.40.140.10">
    <property type="entry name" value="Cytidine Deaminase, domain 2"/>
    <property type="match status" value="1"/>
</dbReference>
<dbReference type="SUPFAM" id="SSF53927">
    <property type="entry name" value="Cytidine deaminase-like"/>
    <property type="match status" value="1"/>
</dbReference>
<dbReference type="AlphaFoldDB" id="A0A4Q7N3R1"/>
<protein>
    <submittedName>
        <fullName evidence="6">Cytidine deaminase</fullName>
    </submittedName>
</protein>
<dbReference type="InterPro" id="IPR016193">
    <property type="entry name" value="Cytidine_deaminase-like"/>
</dbReference>
<dbReference type="GO" id="GO:0008270">
    <property type="term" value="F:zinc ion binding"/>
    <property type="evidence" value="ECO:0007669"/>
    <property type="project" value="InterPro"/>
</dbReference>
<evidence type="ECO:0000313" key="6">
    <source>
        <dbReference type="EMBL" id="RZS75612.1"/>
    </source>
</evidence>
<keyword evidence="4" id="KW-0862">Zinc</keyword>
<dbReference type="GO" id="GO:0042802">
    <property type="term" value="F:identical protein binding"/>
    <property type="evidence" value="ECO:0007669"/>
    <property type="project" value="UniProtKB-ARBA"/>
</dbReference>
<dbReference type="PANTHER" id="PTHR11644:SF2">
    <property type="entry name" value="CYTIDINE DEAMINASE"/>
    <property type="match status" value="1"/>
</dbReference>
<dbReference type="GO" id="GO:0072527">
    <property type="term" value="P:pyrimidine-containing compound metabolic process"/>
    <property type="evidence" value="ECO:0007669"/>
    <property type="project" value="UniProtKB-ARBA"/>
</dbReference>
<dbReference type="PROSITE" id="PS00903">
    <property type="entry name" value="CYT_DCMP_DEAMINASES_1"/>
    <property type="match status" value="1"/>
</dbReference>
<reference evidence="6 7" key="1">
    <citation type="submission" date="2019-02" db="EMBL/GenBank/DDBJ databases">
        <title>Genomic Encyclopedia of Type Strains, Phase IV (KMG-IV): sequencing the most valuable type-strain genomes for metagenomic binning, comparative biology and taxonomic classification.</title>
        <authorList>
            <person name="Goeker M."/>
        </authorList>
    </citation>
    <scope>NUCLEOTIDE SEQUENCE [LARGE SCALE GENOMIC DNA]</scope>
    <source>
        <strain evidence="6 7">DSM 18116</strain>
    </source>
</reference>
<dbReference type="PANTHER" id="PTHR11644">
    <property type="entry name" value="CYTIDINE DEAMINASE"/>
    <property type="match status" value="1"/>
</dbReference>
<gene>
    <name evidence="6" type="ORF">EV199_1482</name>
</gene>
<dbReference type="InterPro" id="IPR002125">
    <property type="entry name" value="CMP_dCMP_dom"/>
</dbReference>
<dbReference type="InterPro" id="IPR050202">
    <property type="entry name" value="Cyt/Deoxycyt_deaminase"/>
</dbReference>
<evidence type="ECO:0000256" key="3">
    <source>
        <dbReference type="ARBA" id="ARBA00022801"/>
    </source>
</evidence>
<dbReference type="NCBIfam" id="NF004064">
    <property type="entry name" value="PRK05578.1"/>
    <property type="match status" value="1"/>
</dbReference>
<dbReference type="RefSeq" id="WP_130539968.1">
    <property type="nucleotide sequence ID" value="NZ_CP042431.1"/>
</dbReference>
<evidence type="ECO:0000256" key="2">
    <source>
        <dbReference type="ARBA" id="ARBA00022723"/>
    </source>
</evidence>
<keyword evidence="3" id="KW-0378">Hydrolase</keyword>
<organism evidence="6 7">
    <name type="scientific">Pseudobacter ginsenosidimutans</name>
    <dbReference type="NCBI Taxonomy" id="661488"/>
    <lineage>
        <taxon>Bacteria</taxon>
        <taxon>Pseudomonadati</taxon>
        <taxon>Bacteroidota</taxon>
        <taxon>Chitinophagia</taxon>
        <taxon>Chitinophagales</taxon>
        <taxon>Chitinophagaceae</taxon>
        <taxon>Pseudobacter</taxon>
    </lineage>
</organism>
<dbReference type="Pfam" id="PF00383">
    <property type="entry name" value="dCMP_cyt_deam_1"/>
    <property type="match status" value="1"/>
</dbReference>
<dbReference type="GO" id="GO:0004126">
    <property type="term" value="F:cytidine deaminase activity"/>
    <property type="evidence" value="ECO:0007669"/>
    <property type="project" value="UniProtKB-ARBA"/>
</dbReference>
<dbReference type="Proteomes" id="UP000293874">
    <property type="component" value="Unassembled WGS sequence"/>
</dbReference>
<evidence type="ECO:0000256" key="1">
    <source>
        <dbReference type="ARBA" id="ARBA00006576"/>
    </source>
</evidence>
<dbReference type="GO" id="GO:0005829">
    <property type="term" value="C:cytosol"/>
    <property type="evidence" value="ECO:0007669"/>
    <property type="project" value="TreeGrafter"/>
</dbReference>
<sequence>MKSANYQFSYIVYDSISELEPPDAWLLNEARDVSQYAYAPYSNFLVGAVAKLANGEIVAGSNQENASYPAGICAERVLLSTAASMYPGIPIDTIAISYQQANGPSDHPVAPCGICRQSLQEFEGRVNQPIRLILAGMEGKVFVIEKASSLLPLAFTQEELL</sequence>